<dbReference type="SUPFAM" id="SSF46894">
    <property type="entry name" value="C-terminal effector domain of the bipartite response regulators"/>
    <property type="match status" value="1"/>
</dbReference>
<dbReference type="InterPro" id="IPR016032">
    <property type="entry name" value="Sig_transdc_resp-reg_C-effctor"/>
</dbReference>
<dbReference type="PROSITE" id="PS50043">
    <property type="entry name" value="HTH_LUXR_2"/>
    <property type="match status" value="1"/>
</dbReference>
<dbReference type="EMBL" id="CP035491">
    <property type="protein sequence ID" value="QAY72013.1"/>
    <property type="molecule type" value="Genomic_DNA"/>
</dbReference>
<dbReference type="InterPro" id="IPR036388">
    <property type="entry name" value="WH-like_DNA-bd_sf"/>
</dbReference>
<gene>
    <name evidence="3" type="ORF">ET445_00380</name>
</gene>
<dbReference type="OrthoDB" id="9812579at2"/>
<dbReference type="PANTHER" id="PTHR47691:SF3">
    <property type="entry name" value="HTH-TYPE TRANSCRIPTIONAL REGULATOR RV0890C-RELATED"/>
    <property type="match status" value="1"/>
</dbReference>
<keyword evidence="4" id="KW-1185">Reference proteome</keyword>
<dbReference type="Gene3D" id="3.40.50.300">
    <property type="entry name" value="P-loop containing nucleotide triphosphate hydrolases"/>
    <property type="match status" value="1"/>
</dbReference>
<dbReference type="Pfam" id="PF00196">
    <property type="entry name" value="GerE"/>
    <property type="match status" value="1"/>
</dbReference>
<dbReference type="KEGG" id="agf:ET445_00380"/>
<evidence type="ECO:0000313" key="3">
    <source>
        <dbReference type="EMBL" id="QAY72013.1"/>
    </source>
</evidence>
<evidence type="ECO:0000256" key="1">
    <source>
        <dbReference type="SAM" id="MobiDB-lite"/>
    </source>
</evidence>
<evidence type="ECO:0000313" key="4">
    <source>
        <dbReference type="Proteomes" id="UP000291259"/>
    </source>
</evidence>
<dbReference type="AlphaFoldDB" id="A0A4P6FAN5"/>
<dbReference type="InterPro" id="IPR027417">
    <property type="entry name" value="P-loop_NTPase"/>
</dbReference>
<dbReference type="CDD" id="cd06170">
    <property type="entry name" value="LuxR_C_like"/>
    <property type="match status" value="1"/>
</dbReference>
<dbReference type="PANTHER" id="PTHR47691">
    <property type="entry name" value="REGULATOR-RELATED"/>
    <property type="match status" value="1"/>
</dbReference>
<dbReference type="Proteomes" id="UP000291259">
    <property type="component" value="Chromosome"/>
</dbReference>
<sequence>MGRRVARAGPSRRRGRRCRRRPRDDCDRPVRVGGGVPRLLQDALRADDRRLHTDRRRPGGRRRTRRRPRRSRRRGARRRRPRHALAIPARDRDEAVTTTDGNHDHVTLGNLRNPAPPRRRRSALRAERRTAQARPRARGVRPAGGCLAAGADPGTSGSRLTRRPLGGRQETPARHAPGALTLVPPDRVGPRLCSVSDTSLTPRERAVLAAVERRLTNPEIARELFISVRTVESHIAALRRKLDAETRADLIAAGAERHESSVRVPENAFVGRAADLRALGDAVDARHWVTVTGPGGVGKTRLALEFARAGERIPVAVELEHAEPGDVVARISRALDLESAPGTDAAAAVAMSLAAHPYLLVLDNIDRVGAAVGALVARAATAAPDLRVLTTSRTPVGDPAEHVLALSPLGTVGDDAPAVAMFFDRLSAGGFSPARTATDRAHAAHICDRLDGLPLAIELAASVARHLTLAELADRLDRDFATLDRATPRAGTARSRPRSSGAGTS</sequence>
<organism evidence="3 4">
    <name type="scientific">Agromyces protaetiae</name>
    <dbReference type="NCBI Taxonomy" id="2509455"/>
    <lineage>
        <taxon>Bacteria</taxon>
        <taxon>Bacillati</taxon>
        <taxon>Actinomycetota</taxon>
        <taxon>Actinomycetes</taxon>
        <taxon>Micrococcales</taxon>
        <taxon>Microbacteriaceae</taxon>
        <taxon>Agromyces</taxon>
    </lineage>
</organism>
<dbReference type="PRINTS" id="PR00038">
    <property type="entry name" value="HTHLUXR"/>
</dbReference>
<accession>A0A4P6FAN5</accession>
<evidence type="ECO:0000259" key="2">
    <source>
        <dbReference type="PROSITE" id="PS50043"/>
    </source>
</evidence>
<dbReference type="InterPro" id="IPR000792">
    <property type="entry name" value="Tscrpt_reg_LuxR_C"/>
</dbReference>
<reference evidence="3 4" key="1">
    <citation type="submission" date="2019-01" db="EMBL/GenBank/DDBJ databases">
        <title>Genome sequencing of strain FW100M-8.</title>
        <authorList>
            <person name="Heo J."/>
            <person name="Kim S.-J."/>
            <person name="Kim J.-S."/>
            <person name="Hong S.-B."/>
            <person name="Kwon S.-W."/>
        </authorList>
    </citation>
    <scope>NUCLEOTIDE SEQUENCE [LARGE SCALE GENOMIC DNA]</scope>
    <source>
        <strain evidence="3 4">FW100M-8</strain>
    </source>
</reference>
<dbReference type="PRINTS" id="PR00364">
    <property type="entry name" value="DISEASERSIST"/>
</dbReference>
<dbReference type="SUPFAM" id="SSF52540">
    <property type="entry name" value="P-loop containing nucleoside triphosphate hydrolases"/>
    <property type="match status" value="1"/>
</dbReference>
<feature type="compositionally biased region" description="Basic residues" evidence="1">
    <location>
        <begin position="52"/>
        <end position="83"/>
    </location>
</feature>
<dbReference type="GO" id="GO:0003677">
    <property type="term" value="F:DNA binding"/>
    <property type="evidence" value="ECO:0007669"/>
    <property type="project" value="InterPro"/>
</dbReference>
<protein>
    <recommendedName>
        <fullName evidence="2">HTH luxR-type domain-containing protein</fullName>
    </recommendedName>
</protein>
<dbReference type="Gene3D" id="1.10.10.10">
    <property type="entry name" value="Winged helix-like DNA-binding domain superfamily/Winged helix DNA-binding domain"/>
    <property type="match status" value="1"/>
</dbReference>
<feature type="compositionally biased region" description="Basic residues" evidence="1">
    <location>
        <begin position="1"/>
        <end position="21"/>
    </location>
</feature>
<feature type="domain" description="HTH luxR-type" evidence="2">
    <location>
        <begin position="193"/>
        <end position="258"/>
    </location>
</feature>
<feature type="region of interest" description="Disordered" evidence="1">
    <location>
        <begin position="1"/>
        <end position="185"/>
    </location>
</feature>
<name>A0A4P6FAN5_9MICO</name>
<proteinExistence type="predicted"/>
<dbReference type="SMART" id="SM00421">
    <property type="entry name" value="HTH_LUXR"/>
    <property type="match status" value="1"/>
</dbReference>
<dbReference type="GO" id="GO:0006355">
    <property type="term" value="P:regulation of DNA-templated transcription"/>
    <property type="evidence" value="ECO:0007669"/>
    <property type="project" value="InterPro"/>
</dbReference>
<feature type="compositionally biased region" description="Basic and acidic residues" evidence="1">
    <location>
        <begin position="89"/>
        <end position="106"/>
    </location>
</feature>